<evidence type="ECO:0000313" key="8">
    <source>
        <dbReference type="Proteomes" id="UP000031937"/>
    </source>
</evidence>
<evidence type="ECO:0000256" key="2">
    <source>
        <dbReference type="ARBA" id="ARBA00022670"/>
    </source>
</evidence>
<dbReference type="EMBL" id="JPIT01000018">
    <property type="protein sequence ID" value="KIO45195.1"/>
    <property type="molecule type" value="Genomic_DNA"/>
</dbReference>
<dbReference type="CDD" id="cd00063">
    <property type="entry name" value="FN3"/>
    <property type="match status" value="1"/>
</dbReference>
<dbReference type="InterPro" id="IPR036116">
    <property type="entry name" value="FN3_sf"/>
</dbReference>
<dbReference type="SUPFAM" id="SSF49265">
    <property type="entry name" value="Fibronectin type III"/>
    <property type="match status" value="1"/>
</dbReference>
<name>A0A0C3NEK1_9PORP</name>
<evidence type="ECO:0000313" key="9">
    <source>
        <dbReference type="Proteomes" id="UP000031980"/>
    </source>
</evidence>
<keyword evidence="3" id="KW-0378">Hydrolase</keyword>
<dbReference type="OrthoDB" id="1100523at2"/>
<dbReference type="Gene3D" id="2.60.40.10">
    <property type="entry name" value="Immunoglobulins"/>
    <property type="match status" value="1"/>
</dbReference>
<keyword evidence="9" id="KW-1185">Reference proteome</keyword>
<feature type="chain" id="PRO_5043118852" description="Fibronectin type-III domain-containing protein" evidence="4">
    <location>
        <begin position="28"/>
        <end position="130"/>
    </location>
</feature>
<reference evidence="6 9" key="1">
    <citation type="submission" date="2014-07" db="EMBL/GenBank/DDBJ databases">
        <title>Porphyromonadaceae bacterium OUH 308042 = ATCC BAA-2681 = DSM 28342 draft genome.</title>
        <authorList>
            <person name="Sydenham T.V."/>
            <person name="Hasman H."/>
            <person name="Justensen U.S."/>
        </authorList>
    </citation>
    <scope>NUCLEOTIDE SEQUENCE [LARGE SCALE GENOMIC DNA]</scope>
    <source>
        <strain evidence="6 9">OUH 308042</strain>
    </source>
</reference>
<dbReference type="SMART" id="SM00060">
    <property type="entry name" value="FN3"/>
    <property type="match status" value="1"/>
</dbReference>
<comment type="similarity">
    <text evidence="1">Belongs to the peptidase C25 family.</text>
</comment>
<protein>
    <recommendedName>
        <fullName evidence="5">Fibronectin type-III domain-containing protein</fullName>
    </recommendedName>
</protein>
<keyword evidence="3" id="KW-0788">Thiol protease</keyword>
<accession>A0A0C3NEK1</accession>
<keyword evidence="4" id="KW-0732">Signal</keyword>
<feature type="signal peptide" evidence="4">
    <location>
        <begin position="1"/>
        <end position="27"/>
    </location>
</feature>
<feature type="domain" description="Fibronectin type-III" evidence="5">
    <location>
        <begin position="38"/>
        <end position="130"/>
    </location>
</feature>
<evidence type="ECO:0000313" key="7">
    <source>
        <dbReference type="EMBL" id="KIO45195.1"/>
    </source>
</evidence>
<dbReference type="InterPro" id="IPR003961">
    <property type="entry name" value="FN3_dom"/>
</dbReference>
<dbReference type="RefSeq" id="WP_041503155.1">
    <property type="nucleotide sequence ID" value="NZ_JPIT01000018.1"/>
</dbReference>
<dbReference type="Pfam" id="PF00041">
    <property type="entry name" value="fn3"/>
    <property type="match status" value="1"/>
</dbReference>
<reference evidence="7 8" key="2">
    <citation type="submission" date="2014-07" db="EMBL/GenBank/DDBJ databases">
        <title>Porphyromonadaceae bacterium OUH 334697 = ATCC BAA-2682 = DSM 28341 draft genome.</title>
        <authorList>
            <person name="Sydenham T.V."/>
            <person name="Hasman H."/>
            <person name="Justesen U.S."/>
        </authorList>
    </citation>
    <scope>NUCLEOTIDE SEQUENCE [LARGE SCALE GENOMIC DNA]</scope>
    <source>
        <strain evidence="7 8">OUH 334697</strain>
    </source>
</reference>
<evidence type="ECO:0000256" key="4">
    <source>
        <dbReference type="SAM" id="SignalP"/>
    </source>
</evidence>
<dbReference type="GO" id="GO:0008234">
    <property type="term" value="F:cysteine-type peptidase activity"/>
    <property type="evidence" value="ECO:0007669"/>
    <property type="project" value="UniProtKB-KW"/>
</dbReference>
<organism evidence="6 9">
    <name type="scientific">Sanguibacteroides justesenii</name>
    <dbReference type="NCBI Taxonomy" id="1547597"/>
    <lineage>
        <taxon>Bacteria</taxon>
        <taxon>Pseudomonadati</taxon>
        <taxon>Bacteroidota</taxon>
        <taxon>Bacteroidia</taxon>
        <taxon>Bacteroidales</taxon>
        <taxon>Porphyromonadaceae</taxon>
        <taxon>Sanguibacteroides</taxon>
    </lineage>
</organism>
<sequence>MKKIRKNALKLFLFVCLGLTLTTIVYASARINGDVPSSPSKPWFVNVWGNGCQLSFYTPIDNGGAPIQYYVIQHMYKDDFIWYTSGTTTTFTFAAVNMREGKMAQFRVRAVNKFGMSEPSEASEFIIFKD</sequence>
<dbReference type="GO" id="GO:0006508">
    <property type="term" value="P:proteolysis"/>
    <property type="evidence" value="ECO:0007669"/>
    <property type="project" value="UniProtKB-KW"/>
</dbReference>
<dbReference type="AlphaFoldDB" id="A0A0C3NEK1"/>
<evidence type="ECO:0000313" key="6">
    <source>
        <dbReference type="EMBL" id="KIO44552.1"/>
    </source>
</evidence>
<proteinExistence type="inferred from homology"/>
<evidence type="ECO:0000259" key="5">
    <source>
        <dbReference type="PROSITE" id="PS50853"/>
    </source>
</evidence>
<dbReference type="Proteomes" id="UP000031937">
    <property type="component" value="Unassembled WGS sequence"/>
</dbReference>
<dbReference type="Proteomes" id="UP000031980">
    <property type="component" value="Unassembled WGS sequence"/>
</dbReference>
<gene>
    <name evidence="6" type="ORF">BA92_10225</name>
    <name evidence="7" type="ORF">IE90_07120</name>
</gene>
<keyword evidence="2" id="KW-0645">Protease</keyword>
<evidence type="ECO:0000256" key="3">
    <source>
        <dbReference type="ARBA" id="ARBA00022807"/>
    </source>
</evidence>
<dbReference type="EMBL" id="JPIU01000039">
    <property type="protein sequence ID" value="KIO44552.1"/>
    <property type="molecule type" value="Genomic_DNA"/>
</dbReference>
<evidence type="ECO:0000256" key="1">
    <source>
        <dbReference type="ARBA" id="ARBA00006067"/>
    </source>
</evidence>
<dbReference type="InterPro" id="IPR013783">
    <property type="entry name" value="Ig-like_fold"/>
</dbReference>
<comment type="caution">
    <text evidence="6">The sequence shown here is derived from an EMBL/GenBank/DDBJ whole genome shotgun (WGS) entry which is preliminary data.</text>
</comment>
<dbReference type="PROSITE" id="PS50853">
    <property type="entry name" value="FN3"/>
    <property type="match status" value="1"/>
</dbReference>